<proteinExistence type="inferred from homology"/>
<dbReference type="EMBL" id="SPRV01000003">
    <property type="protein sequence ID" value="TIC71538.1"/>
    <property type="molecule type" value="Genomic_DNA"/>
</dbReference>
<accession>A0AB74KI65</accession>
<feature type="domain" description="Prenyltransferase alpha-alpha toroid" evidence="12">
    <location>
        <begin position="7"/>
        <end position="316"/>
    </location>
</feature>
<comment type="cofactor">
    <cofactor evidence="11">
        <name>Zn(2+)</name>
        <dbReference type="ChEBI" id="CHEBI:29105"/>
    </cofactor>
    <text evidence="11">Binds 1 zinc ion per subunit.</text>
</comment>
<comment type="catalytic activity">
    <reaction evidence="9 11">
        <text>geranylgeranyl diphosphate + L-cysteinyl-[protein] = S-geranylgeranyl-L-cysteinyl-[protein] + diphosphate</text>
        <dbReference type="Rhea" id="RHEA:21240"/>
        <dbReference type="Rhea" id="RHEA-COMP:10131"/>
        <dbReference type="Rhea" id="RHEA-COMP:11537"/>
        <dbReference type="ChEBI" id="CHEBI:29950"/>
        <dbReference type="ChEBI" id="CHEBI:33019"/>
        <dbReference type="ChEBI" id="CHEBI:57533"/>
        <dbReference type="ChEBI" id="CHEBI:86021"/>
        <dbReference type="EC" id="2.5.1.60"/>
    </reaction>
</comment>
<keyword evidence="5 11" id="KW-0808">Transferase</keyword>
<dbReference type="InterPro" id="IPR026873">
    <property type="entry name" value="Ptb1"/>
</dbReference>
<dbReference type="AlphaFoldDB" id="A0AB74KI65"/>
<comment type="function">
    <text evidence="11">Catalyzes the transfer of a geranylgeranyl moiety from geranylgeranyl diphosphate to both cysteines of proteins with the C-terminal sequence -XXCC, -XCXC and -CCXX.</text>
</comment>
<evidence type="ECO:0000256" key="11">
    <source>
        <dbReference type="RuleBase" id="RU365076"/>
    </source>
</evidence>
<dbReference type="Gene3D" id="1.50.10.20">
    <property type="match status" value="1"/>
</dbReference>
<comment type="subunit">
    <text evidence="2">Heterodimer of an alpha and a beta subunit.</text>
</comment>
<dbReference type="GO" id="GO:0005968">
    <property type="term" value="C:Rab-protein geranylgeranyltransferase complex"/>
    <property type="evidence" value="ECO:0007669"/>
    <property type="project" value="UniProtKB-UniRule"/>
</dbReference>
<dbReference type="EC" id="2.5.1.60" evidence="3 11"/>
<dbReference type="PANTHER" id="PTHR11774:SF11">
    <property type="entry name" value="GERANYLGERANYL TRANSFERASE TYPE-2 SUBUNIT BETA"/>
    <property type="match status" value="1"/>
</dbReference>
<evidence type="ECO:0000256" key="7">
    <source>
        <dbReference type="ARBA" id="ARBA00022737"/>
    </source>
</evidence>
<dbReference type="Proteomes" id="UP000305362">
    <property type="component" value="Unassembled WGS sequence"/>
</dbReference>
<sequence length="333" mass="37432">MEGPANLLRDKHVEYIVQLGKADNTLGFHLTEHLRLNGIYWAVTCLALLKRIDALDRQQTIDYVYSCWDNKLGGFGSHPNHDSHMLSTLSAIQVLAIHDAIQESGIDTDKVINYILSLRPKNEGFFTGDEWGESDTRFTYCAVSALSLLGALHKLDEKENGVAIKDRIVDWFKQCMNFDGGFGNNISAETHSGQVFTAVAALAILDRLDIIDRDNLSWWLSERQVESGGLNGRPQKLEDVCYSWWVLSGLSILHRLHWINKEKLMSFILSSQDPDNGGIADRPGDVADVYHTLFGVAGLSMMGYPDLEQVDPVYCMPVKTIERMHLTKSYTLL</sequence>
<evidence type="ECO:0000256" key="9">
    <source>
        <dbReference type="ARBA" id="ARBA00047658"/>
    </source>
</evidence>
<evidence type="ECO:0000259" key="12">
    <source>
        <dbReference type="Pfam" id="PF00432"/>
    </source>
</evidence>
<gene>
    <name evidence="13" type="ORF">E3Q03_00586</name>
</gene>
<dbReference type="InterPro" id="IPR001330">
    <property type="entry name" value="Prenyltrans"/>
</dbReference>
<dbReference type="FunFam" id="1.50.10.20:FF:000012">
    <property type="entry name" value="Geranylgeranyl transferase type-2 subunit beta"/>
    <property type="match status" value="1"/>
</dbReference>
<dbReference type="Pfam" id="PF00432">
    <property type="entry name" value="Prenyltrans"/>
    <property type="match status" value="1"/>
</dbReference>
<dbReference type="InterPro" id="IPR008930">
    <property type="entry name" value="Terpenoid_cyclase/PrenylTrfase"/>
</dbReference>
<protein>
    <recommendedName>
        <fullName evidence="10 11">Geranylgeranyl transferase type-2 subunit beta</fullName>
        <ecNumber evidence="3 11">2.5.1.60</ecNumber>
    </recommendedName>
</protein>
<dbReference type="CDD" id="cd02894">
    <property type="entry name" value="GGTase-II"/>
    <property type="match status" value="1"/>
</dbReference>
<evidence type="ECO:0000313" key="13">
    <source>
        <dbReference type="EMBL" id="TIC71538.1"/>
    </source>
</evidence>
<evidence type="ECO:0000256" key="3">
    <source>
        <dbReference type="ARBA" id="ARBA00012656"/>
    </source>
</evidence>
<dbReference type="GO" id="GO:0004663">
    <property type="term" value="F:Rab geranylgeranyltransferase activity"/>
    <property type="evidence" value="ECO:0007669"/>
    <property type="project" value="UniProtKB-UniRule"/>
</dbReference>
<evidence type="ECO:0000313" key="14">
    <source>
        <dbReference type="Proteomes" id="UP000305362"/>
    </source>
</evidence>
<evidence type="ECO:0000256" key="4">
    <source>
        <dbReference type="ARBA" id="ARBA00022602"/>
    </source>
</evidence>
<dbReference type="PANTHER" id="PTHR11774">
    <property type="entry name" value="GERANYLGERANYL TRANSFERASE TYPE BETA SUBUNIT"/>
    <property type="match status" value="1"/>
</dbReference>
<evidence type="ECO:0000256" key="6">
    <source>
        <dbReference type="ARBA" id="ARBA00022723"/>
    </source>
</evidence>
<dbReference type="InterPro" id="IPR045089">
    <property type="entry name" value="PGGT1B-like"/>
</dbReference>
<dbReference type="GO" id="GO:0046872">
    <property type="term" value="F:metal ion binding"/>
    <property type="evidence" value="ECO:0007669"/>
    <property type="project" value="UniProtKB-KW"/>
</dbReference>
<comment type="similarity">
    <text evidence="1 11">Belongs to the protein prenyltransferase subunit beta family.</text>
</comment>
<keyword evidence="8 11" id="KW-0862">Zinc</keyword>
<dbReference type="SUPFAM" id="SSF48239">
    <property type="entry name" value="Terpenoid cyclases/Protein prenyltransferases"/>
    <property type="match status" value="1"/>
</dbReference>
<reference evidence="13 14" key="1">
    <citation type="submission" date="2019-03" db="EMBL/GenBank/DDBJ databases">
        <title>Sequencing 25 genomes of Wallemia mellicola.</title>
        <authorList>
            <person name="Gostincar C."/>
        </authorList>
    </citation>
    <scope>NUCLEOTIDE SEQUENCE [LARGE SCALE GENOMIC DNA]</scope>
    <source>
        <strain evidence="13 14">EXF-1277</strain>
    </source>
</reference>
<organism evidence="13 14">
    <name type="scientific">Wallemia mellicola</name>
    <dbReference type="NCBI Taxonomy" id="1708541"/>
    <lineage>
        <taxon>Eukaryota</taxon>
        <taxon>Fungi</taxon>
        <taxon>Dikarya</taxon>
        <taxon>Basidiomycota</taxon>
        <taxon>Wallemiomycotina</taxon>
        <taxon>Wallemiomycetes</taxon>
        <taxon>Wallemiales</taxon>
        <taxon>Wallemiaceae</taxon>
        <taxon>Wallemia</taxon>
    </lineage>
</organism>
<keyword evidence="6 11" id="KW-0479">Metal-binding</keyword>
<keyword evidence="7" id="KW-0677">Repeat</keyword>
<evidence type="ECO:0000256" key="5">
    <source>
        <dbReference type="ARBA" id="ARBA00022679"/>
    </source>
</evidence>
<dbReference type="GO" id="GO:0072657">
    <property type="term" value="P:protein localization to membrane"/>
    <property type="evidence" value="ECO:0007669"/>
    <property type="project" value="UniProtKB-ARBA"/>
</dbReference>
<comment type="caution">
    <text evidence="13">The sequence shown here is derived from an EMBL/GenBank/DDBJ whole genome shotgun (WGS) entry which is preliminary data.</text>
</comment>
<evidence type="ECO:0000256" key="1">
    <source>
        <dbReference type="ARBA" id="ARBA00010497"/>
    </source>
</evidence>
<evidence type="ECO:0000256" key="8">
    <source>
        <dbReference type="ARBA" id="ARBA00022833"/>
    </source>
</evidence>
<evidence type="ECO:0000256" key="10">
    <source>
        <dbReference type="ARBA" id="ARBA00069127"/>
    </source>
</evidence>
<name>A0AB74KI65_9BASI</name>
<evidence type="ECO:0000256" key="2">
    <source>
        <dbReference type="ARBA" id="ARBA00011355"/>
    </source>
</evidence>
<keyword evidence="4 11" id="KW-0637">Prenyltransferase</keyword>